<sequence length="70" mass="8395">MLSHFNFKPLFKDQSLPGWYIRFYYKGNLYEATYQKDGSIDWKEEQPSSEDLPSVVSQIHELMLFHVYDS</sequence>
<evidence type="ECO:0000313" key="2">
    <source>
        <dbReference type="Proteomes" id="UP000481043"/>
    </source>
</evidence>
<gene>
    <name evidence="1" type="ORF">G4D63_03570</name>
</gene>
<dbReference type="EMBL" id="JAAIWM010000001">
    <property type="protein sequence ID" value="NEY70815.1"/>
    <property type="molecule type" value="Genomic_DNA"/>
</dbReference>
<accession>A0A6M0Q359</accession>
<evidence type="ECO:0000313" key="1">
    <source>
        <dbReference type="EMBL" id="NEY70815.1"/>
    </source>
</evidence>
<dbReference type="AlphaFoldDB" id="A0A6M0Q359"/>
<protein>
    <submittedName>
        <fullName evidence="1">YheE family protein</fullName>
    </submittedName>
</protein>
<keyword evidence="2" id="KW-1185">Reference proteome</keyword>
<dbReference type="Pfam" id="PF17277">
    <property type="entry name" value="DUF5342"/>
    <property type="match status" value="1"/>
</dbReference>
<proteinExistence type="predicted"/>
<reference evidence="1 2" key="1">
    <citation type="submission" date="2020-02" db="EMBL/GenBank/DDBJ databases">
        <title>Bacillus aquiflavi sp. nov., isolated from yellow water of strong flavor Chinese baijiu in Yibin region of China.</title>
        <authorList>
            <person name="Xie J."/>
        </authorList>
    </citation>
    <scope>NUCLEOTIDE SEQUENCE [LARGE SCALE GENOMIC DNA]</scope>
    <source>
        <strain evidence="1 2">SA4</strain>
    </source>
</reference>
<comment type="caution">
    <text evidence="1">The sequence shown here is derived from an EMBL/GenBank/DDBJ whole genome shotgun (WGS) entry which is preliminary data.</text>
</comment>
<dbReference type="Proteomes" id="UP000481043">
    <property type="component" value="Unassembled WGS sequence"/>
</dbReference>
<dbReference type="InterPro" id="IPR017263">
    <property type="entry name" value="UCP037692"/>
</dbReference>
<organism evidence="1 2">
    <name type="scientific">Bacillus mesophilus</name>
    <dbReference type="NCBI Taxonomy" id="1808955"/>
    <lineage>
        <taxon>Bacteria</taxon>
        <taxon>Bacillati</taxon>
        <taxon>Bacillota</taxon>
        <taxon>Bacilli</taxon>
        <taxon>Bacillales</taxon>
        <taxon>Bacillaceae</taxon>
        <taxon>Bacillus</taxon>
    </lineage>
</organism>
<dbReference type="RefSeq" id="WP_163178386.1">
    <property type="nucleotide sequence ID" value="NZ_JAAIWM010000001.1"/>
</dbReference>
<name>A0A6M0Q359_9BACI</name>
<dbReference type="PIRSF" id="PIRSF037692">
    <property type="entry name" value="UCP037692"/>
    <property type="match status" value="1"/>
</dbReference>